<dbReference type="EMBL" id="JMQM01000001">
    <property type="protein sequence ID" value="KFB10494.1"/>
    <property type="molecule type" value="Genomic_DNA"/>
</dbReference>
<proteinExistence type="predicted"/>
<feature type="compositionally biased region" description="Polar residues" evidence="1">
    <location>
        <begin position="53"/>
        <end position="69"/>
    </location>
</feature>
<keyword evidence="3" id="KW-1185">Reference proteome</keyword>
<dbReference type="PATRIC" id="fig|472175.3.peg.1542"/>
<comment type="caution">
    <text evidence="2">The sequence shown here is derived from an EMBL/GenBank/DDBJ whole genome shotgun (WGS) entry which is preliminary data.</text>
</comment>
<name>A0A084UC08_9HYPH</name>
<reference evidence="2 3" key="1">
    <citation type="submission" date="2014-05" db="EMBL/GenBank/DDBJ databases">
        <title>Draft Genome Sequence of Nitratireductor basaltis Strain UMTGB225, A Marine Bacterium Isolated from Green Barrel Tunicate.</title>
        <authorList>
            <person name="Gan H.Y."/>
        </authorList>
    </citation>
    <scope>NUCLEOTIDE SEQUENCE [LARGE SCALE GENOMIC DNA]</scope>
    <source>
        <strain evidence="2 3">UMTGB225</strain>
    </source>
</reference>
<sequence length="69" mass="7881">MLYSPEHHLKAARELEQRANRESDPQKKAELKELASQRRLVAKAGRRKVAQKATENVLSRAQKSASRKT</sequence>
<protein>
    <submittedName>
        <fullName evidence="2">Uncharacterized protein</fullName>
    </submittedName>
</protein>
<evidence type="ECO:0000313" key="3">
    <source>
        <dbReference type="Proteomes" id="UP000053675"/>
    </source>
</evidence>
<feature type="compositionally biased region" description="Basic residues" evidence="1">
    <location>
        <begin position="41"/>
        <end position="50"/>
    </location>
</feature>
<evidence type="ECO:0000256" key="1">
    <source>
        <dbReference type="SAM" id="MobiDB-lite"/>
    </source>
</evidence>
<feature type="region of interest" description="Disordered" evidence="1">
    <location>
        <begin position="41"/>
        <end position="69"/>
    </location>
</feature>
<dbReference type="Proteomes" id="UP000053675">
    <property type="component" value="Unassembled WGS sequence"/>
</dbReference>
<dbReference type="RefSeq" id="WP_036481396.1">
    <property type="nucleotide sequence ID" value="NZ_JMQM01000001.1"/>
</dbReference>
<evidence type="ECO:0000313" key="2">
    <source>
        <dbReference type="EMBL" id="KFB10494.1"/>
    </source>
</evidence>
<accession>A0A084UC08</accession>
<dbReference type="AlphaFoldDB" id="A0A084UC08"/>
<organism evidence="2 3">
    <name type="scientific">Nitratireductor basaltis</name>
    <dbReference type="NCBI Taxonomy" id="472175"/>
    <lineage>
        <taxon>Bacteria</taxon>
        <taxon>Pseudomonadati</taxon>
        <taxon>Pseudomonadota</taxon>
        <taxon>Alphaproteobacteria</taxon>
        <taxon>Hyphomicrobiales</taxon>
        <taxon>Phyllobacteriaceae</taxon>
        <taxon>Nitratireductor</taxon>
    </lineage>
</organism>
<gene>
    <name evidence="2" type="ORF">EL18_01529</name>
</gene>